<evidence type="ECO:0000256" key="8">
    <source>
        <dbReference type="PROSITE-ProRule" id="PRU00205"/>
    </source>
</evidence>
<dbReference type="InterPro" id="IPR006634">
    <property type="entry name" value="TLC-dom"/>
</dbReference>
<feature type="domain" description="TLC" evidence="11">
    <location>
        <begin position="120"/>
        <end position="332"/>
    </location>
</feature>
<comment type="similarity">
    <text evidence="2">Belongs to the TRAM family.</text>
</comment>
<feature type="compositionally biased region" description="Basic residues" evidence="9">
    <location>
        <begin position="340"/>
        <end position="356"/>
    </location>
</feature>
<feature type="transmembrane region" description="Helical" evidence="10">
    <location>
        <begin position="257"/>
        <end position="280"/>
    </location>
</feature>
<keyword evidence="6 10" id="KW-1133">Transmembrane helix</keyword>
<evidence type="ECO:0000256" key="4">
    <source>
        <dbReference type="ARBA" id="ARBA00022692"/>
    </source>
</evidence>
<dbReference type="Pfam" id="PF03798">
    <property type="entry name" value="TRAM_LAG1_CLN8"/>
    <property type="match status" value="1"/>
</dbReference>
<evidence type="ECO:0000256" key="2">
    <source>
        <dbReference type="ARBA" id="ARBA00005999"/>
    </source>
</evidence>
<keyword evidence="3" id="KW-0813">Transport</keyword>
<dbReference type="PANTHER" id="PTHR12371:SF11">
    <property type="entry name" value="TRANSLOCATING CHAIN-ASSOCIATED MEMBRANE PROTEIN"/>
    <property type="match status" value="1"/>
</dbReference>
<keyword evidence="7 8" id="KW-0472">Membrane</keyword>
<comment type="subcellular location">
    <subcellularLocation>
        <location evidence="1">Membrane</location>
        <topology evidence="1">Multi-pass membrane protein</topology>
    </subcellularLocation>
</comment>
<name>A0A7R8VP93_TIMDO</name>
<evidence type="ECO:0000259" key="11">
    <source>
        <dbReference type="PROSITE" id="PS50922"/>
    </source>
</evidence>
<feature type="transmembrane region" description="Helical" evidence="10">
    <location>
        <begin position="86"/>
        <end position="105"/>
    </location>
</feature>
<keyword evidence="4 8" id="KW-0812">Transmembrane</keyword>
<proteinExistence type="inferred from homology"/>
<dbReference type="InterPro" id="IPR016447">
    <property type="entry name" value="Translocation_assoc_membrane"/>
</dbReference>
<evidence type="ECO:0000256" key="1">
    <source>
        <dbReference type="ARBA" id="ARBA00004141"/>
    </source>
</evidence>
<accession>A0A7R8VP93</accession>
<evidence type="ECO:0000313" key="12">
    <source>
        <dbReference type="EMBL" id="CAD7200102.1"/>
    </source>
</evidence>
<gene>
    <name evidence="12" type="ORF">TDIB3V08_LOCUS6332</name>
</gene>
<dbReference type="GO" id="GO:0045048">
    <property type="term" value="P:protein insertion into ER membrane"/>
    <property type="evidence" value="ECO:0007669"/>
    <property type="project" value="TreeGrafter"/>
</dbReference>
<feature type="transmembrane region" description="Helical" evidence="10">
    <location>
        <begin position="126"/>
        <end position="144"/>
    </location>
</feature>
<feature type="transmembrane region" description="Helical" evidence="10">
    <location>
        <begin position="223"/>
        <end position="245"/>
    </location>
</feature>
<evidence type="ECO:0000256" key="9">
    <source>
        <dbReference type="SAM" id="MobiDB-lite"/>
    </source>
</evidence>
<dbReference type="EMBL" id="OA567251">
    <property type="protein sequence ID" value="CAD7200102.1"/>
    <property type="molecule type" value="Genomic_DNA"/>
</dbReference>
<protein>
    <recommendedName>
        <fullName evidence="11">TLC domain-containing protein</fullName>
    </recommendedName>
</protein>
<dbReference type="PANTHER" id="PTHR12371">
    <property type="entry name" value="TRANSLOCATION ASSOCIATED MEMBRANE PROTEIN"/>
    <property type="match status" value="1"/>
</dbReference>
<feature type="region of interest" description="Disordered" evidence="9">
    <location>
        <begin position="336"/>
        <end position="368"/>
    </location>
</feature>
<dbReference type="SMART" id="SM00724">
    <property type="entry name" value="TLC"/>
    <property type="match status" value="1"/>
</dbReference>
<feature type="transmembrane region" description="Helical" evidence="10">
    <location>
        <begin position="300"/>
        <end position="322"/>
    </location>
</feature>
<dbReference type="GO" id="GO:0005789">
    <property type="term" value="C:endoplasmic reticulum membrane"/>
    <property type="evidence" value="ECO:0007669"/>
    <property type="project" value="TreeGrafter"/>
</dbReference>
<organism evidence="12">
    <name type="scientific">Timema douglasi</name>
    <name type="common">Walking stick</name>
    <dbReference type="NCBI Taxonomy" id="61478"/>
    <lineage>
        <taxon>Eukaryota</taxon>
        <taxon>Metazoa</taxon>
        <taxon>Ecdysozoa</taxon>
        <taxon>Arthropoda</taxon>
        <taxon>Hexapoda</taxon>
        <taxon>Insecta</taxon>
        <taxon>Pterygota</taxon>
        <taxon>Neoptera</taxon>
        <taxon>Polyneoptera</taxon>
        <taxon>Phasmatodea</taxon>
        <taxon>Timematodea</taxon>
        <taxon>Timematoidea</taxon>
        <taxon>Timematidae</taxon>
        <taxon>Timema</taxon>
    </lineage>
</organism>
<reference evidence="12" key="1">
    <citation type="submission" date="2020-11" db="EMBL/GenBank/DDBJ databases">
        <authorList>
            <person name="Tran Van P."/>
        </authorList>
    </citation>
    <scope>NUCLEOTIDE SEQUENCE</scope>
</reference>
<feature type="transmembrane region" description="Helical" evidence="10">
    <location>
        <begin position="164"/>
        <end position="180"/>
    </location>
</feature>
<evidence type="ECO:0000256" key="10">
    <source>
        <dbReference type="SAM" id="Phobius"/>
    </source>
</evidence>
<evidence type="ECO:0000256" key="7">
    <source>
        <dbReference type="ARBA" id="ARBA00023136"/>
    </source>
</evidence>
<evidence type="ECO:0000256" key="3">
    <source>
        <dbReference type="ARBA" id="ARBA00022448"/>
    </source>
</evidence>
<dbReference type="PROSITE" id="PS50922">
    <property type="entry name" value="TLC"/>
    <property type="match status" value="1"/>
</dbReference>
<evidence type="ECO:0000256" key="6">
    <source>
        <dbReference type="ARBA" id="ARBA00022989"/>
    </source>
</evidence>
<dbReference type="GO" id="GO:0006616">
    <property type="term" value="P:SRP-dependent cotranslational protein targeting to membrane, translocation"/>
    <property type="evidence" value="ECO:0007669"/>
    <property type="project" value="InterPro"/>
</dbReference>
<sequence>MALKGRKSSNKTPQILSHEFFIQNHADIVSCVAMVFVIGLMIQVTSPFAYMFIAVQHNVSREIDQLHNEVADVTRYTYGRKDACAVFFYFLISIVVHAIVQEYMLDKINRKLHLSKVKHSKFNESGQLVIFYLISILWGGDIMLRENYIFNISALWEGYPHDGMVFMTKFFYIIQLSYWLHCYPELYFQKTKKEEMLPRIKYTTLGLFFVLFSYLLNFSRIGIFLLVLHYISEVLFHTARLIYFVDRAENGSKAGYLVANVVFVLVRLGSIILAVLTFWYGLSLTTIQEVNFDNGNFNTLFVRMACLFAVCNLQAWLMWNFITFHLKRMREQSSSQAVARKPKVDKRLAAKKKKDEHKRSGEDDELPEVDQNIESSLRSRGATAKLKGEIGVGGVRWLARGEDEERKEMRFWGEVGTFRGPGVAVEAVEWDLGWSTAWSLMSSSGSSLGGPCLSSGCSPSCEITGEKDKQVGRVKMYMEGVPAPRVSRAENLLSHRLYLSFYSSSEVDAAGDMEKDLIWADELPVLLVQPKRVELVTWDHGPAVCTTYNESSQTEAYQSAGST</sequence>
<feature type="transmembrane region" description="Helical" evidence="10">
    <location>
        <begin position="200"/>
        <end position="217"/>
    </location>
</feature>
<dbReference type="AlphaFoldDB" id="A0A7R8VP93"/>
<keyword evidence="5" id="KW-0653">Protein transport</keyword>
<evidence type="ECO:0000256" key="5">
    <source>
        <dbReference type="ARBA" id="ARBA00022927"/>
    </source>
</evidence>